<feature type="domain" description="Reverse transcriptase Ty1/copia-type" evidence="1">
    <location>
        <begin position="144"/>
        <end position="355"/>
    </location>
</feature>
<dbReference type="EnsemblPlants" id="QL10p009500:mrna">
    <property type="protein sequence ID" value="QL10p009500:mrna"/>
    <property type="gene ID" value="QL10p009500"/>
</dbReference>
<dbReference type="PANTHER" id="PTHR11439:SF470">
    <property type="entry name" value="CYSTEINE-RICH RLK (RECEPTOR-LIKE PROTEIN KINASE) 8"/>
    <property type="match status" value="1"/>
</dbReference>
<evidence type="ECO:0000313" key="2">
    <source>
        <dbReference type="EnsemblPlants" id="QL10p009500:mrna"/>
    </source>
</evidence>
<protein>
    <recommendedName>
        <fullName evidence="1">Reverse transcriptase Ty1/copia-type domain-containing protein</fullName>
    </recommendedName>
</protein>
<accession>A0A7N2MNS5</accession>
<name>A0A7N2MNS5_QUELO</name>
<dbReference type="Proteomes" id="UP000594261">
    <property type="component" value="Chromosome 10"/>
</dbReference>
<dbReference type="InterPro" id="IPR013103">
    <property type="entry name" value="RVT_2"/>
</dbReference>
<dbReference type="SUPFAM" id="SSF56672">
    <property type="entry name" value="DNA/RNA polymerases"/>
    <property type="match status" value="1"/>
</dbReference>
<evidence type="ECO:0000313" key="3">
    <source>
        <dbReference type="Proteomes" id="UP000594261"/>
    </source>
</evidence>
<dbReference type="InterPro" id="IPR043502">
    <property type="entry name" value="DNA/RNA_pol_sf"/>
</dbReference>
<evidence type="ECO:0000259" key="1">
    <source>
        <dbReference type="Pfam" id="PF07727"/>
    </source>
</evidence>
<dbReference type="InParanoid" id="A0A7N2MNS5"/>
<reference evidence="2 3" key="1">
    <citation type="journal article" date="2016" name="G3 (Bethesda)">
        <title>First Draft Assembly and Annotation of the Genome of a California Endemic Oak Quercus lobata Nee (Fagaceae).</title>
        <authorList>
            <person name="Sork V.L."/>
            <person name="Fitz-Gibbon S.T."/>
            <person name="Puiu D."/>
            <person name="Crepeau M."/>
            <person name="Gugger P.F."/>
            <person name="Sherman R."/>
            <person name="Stevens K."/>
            <person name="Langley C.H."/>
            <person name="Pellegrini M."/>
            <person name="Salzberg S.L."/>
        </authorList>
    </citation>
    <scope>NUCLEOTIDE SEQUENCE [LARGE SCALE GENOMIC DNA]</scope>
    <source>
        <strain evidence="2 3">cv. SW786</strain>
    </source>
</reference>
<reference evidence="2" key="2">
    <citation type="submission" date="2021-01" db="UniProtKB">
        <authorList>
            <consortium name="EnsemblPlants"/>
        </authorList>
    </citation>
    <scope>IDENTIFICATION</scope>
</reference>
<sequence>MITLKFLVASVIDVVFEEQIFPFSPTFSKIDPLPSAIPLSSSTFDFHYYSIPTSHTPIDVSISPVATPTSTESHYSIGVVNSANPIISVDVPIPNTTSVPTNPPLLDVTSVLSTISKSIPTTVPTVPLPTSVPFSTQNQIAPLGVERYKARLVAKGFTQKEGLDYIETFSPVAKMVSVKCILAIATVKGWFLCQLDVNNAFLHGDLKEEVYMALSPGFHNKGKLVCKLNKSLYGLKQAFRQWFSKFSTALAYQLGFQQSKSNYSLFLKKTKDAFIALLVYMDDILIASDNKVAVNELKAILDQKFKLKDLGELKYFLGLEVARFAQGINLCQRKYTLELLSDSNMFGSKPVKTPMDQNLRLSKYEGQKLGDPSAYRRLIGKLLYLTITRLAITYAVHRLSQFMS</sequence>
<dbReference type="PANTHER" id="PTHR11439">
    <property type="entry name" value="GAG-POL-RELATED RETROTRANSPOSON"/>
    <property type="match status" value="1"/>
</dbReference>
<dbReference type="AlphaFoldDB" id="A0A7N2MNS5"/>
<keyword evidence="3" id="KW-1185">Reference proteome</keyword>
<proteinExistence type="predicted"/>
<dbReference type="EMBL" id="LRBV02000010">
    <property type="status" value="NOT_ANNOTATED_CDS"/>
    <property type="molecule type" value="Genomic_DNA"/>
</dbReference>
<dbReference type="Gramene" id="QL10p009500:mrna">
    <property type="protein sequence ID" value="QL10p009500:mrna"/>
    <property type="gene ID" value="QL10p009500"/>
</dbReference>
<organism evidence="2 3">
    <name type="scientific">Quercus lobata</name>
    <name type="common">Valley oak</name>
    <dbReference type="NCBI Taxonomy" id="97700"/>
    <lineage>
        <taxon>Eukaryota</taxon>
        <taxon>Viridiplantae</taxon>
        <taxon>Streptophyta</taxon>
        <taxon>Embryophyta</taxon>
        <taxon>Tracheophyta</taxon>
        <taxon>Spermatophyta</taxon>
        <taxon>Magnoliopsida</taxon>
        <taxon>eudicotyledons</taxon>
        <taxon>Gunneridae</taxon>
        <taxon>Pentapetalae</taxon>
        <taxon>rosids</taxon>
        <taxon>fabids</taxon>
        <taxon>Fagales</taxon>
        <taxon>Fagaceae</taxon>
        <taxon>Quercus</taxon>
    </lineage>
</organism>
<dbReference type="Pfam" id="PF07727">
    <property type="entry name" value="RVT_2"/>
    <property type="match status" value="1"/>
</dbReference>